<comment type="similarity">
    <text evidence="1">Belongs to the sigma-70 factor family. ECF subfamily.</text>
</comment>
<evidence type="ECO:0000256" key="1">
    <source>
        <dbReference type="ARBA" id="ARBA00010641"/>
    </source>
</evidence>
<dbReference type="RefSeq" id="WP_146129803.1">
    <property type="nucleotide sequence ID" value="NZ_PVYX01000001.1"/>
</dbReference>
<gene>
    <name evidence="7" type="ORF">CLV81_0299</name>
</gene>
<dbReference type="SUPFAM" id="SSF88659">
    <property type="entry name" value="Sigma3 and sigma4 domains of RNA polymerase sigma factors"/>
    <property type="match status" value="1"/>
</dbReference>
<dbReference type="Proteomes" id="UP000237640">
    <property type="component" value="Unassembled WGS sequence"/>
</dbReference>
<dbReference type="PANTHER" id="PTHR43133">
    <property type="entry name" value="RNA POLYMERASE ECF-TYPE SIGMA FACTO"/>
    <property type="match status" value="1"/>
</dbReference>
<dbReference type="CDD" id="cd06171">
    <property type="entry name" value="Sigma70_r4"/>
    <property type="match status" value="1"/>
</dbReference>
<evidence type="ECO:0000313" key="8">
    <source>
        <dbReference type="Proteomes" id="UP000237640"/>
    </source>
</evidence>
<dbReference type="GO" id="GO:0006352">
    <property type="term" value="P:DNA-templated transcription initiation"/>
    <property type="evidence" value="ECO:0007669"/>
    <property type="project" value="InterPro"/>
</dbReference>
<dbReference type="OrthoDB" id="9795666at2"/>
<evidence type="ECO:0000259" key="5">
    <source>
        <dbReference type="Pfam" id="PF04542"/>
    </source>
</evidence>
<evidence type="ECO:0000256" key="2">
    <source>
        <dbReference type="ARBA" id="ARBA00023015"/>
    </source>
</evidence>
<dbReference type="Gene3D" id="1.10.1740.10">
    <property type="match status" value="1"/>
</dbReference>
<dbReference type="Pfam" id="PF04542">
    <property type="entry name" value="Sigma70_r2"/>
    <property type="match status" value="1"/>
</dbReference>
<sequence length="176" mass="20430">MGGDISKYYGPLLGYIQKRVHLFEDAEDLTQEVFLKLSKSDLNSIGNVKAWMYKIAKNTIIDYYRSKKRKWERLENDFINESLDETNAIEELSPCIAPFIEKLPEEYRMLLKMSDLENIPQKVIAETMDMNYVTVRSKIQRGRKKLKEMFAECCQITSGGRGSIICHQKPSNCCNN</sequence>
<dbReference type="Pfam" id="PF08281">
    <property type="entry name" value="Sigma70_r4_2"/>
    <property type="match status" value="1"/>
</dbReference>
<feature type="domain" description="RNA polymerase sigma factor 70 region 4 type 2" evidence="6">
    <location>
        <begin position="100"/>
        <end position="146"/>
    </location>
</feature>
<dbReference type="PANTHER" id="PTHR43133:SF62">
    <property type="entry name" value="RNA POLYMERASE SIGMA FACTOR SIGZ"/>
    <property type="match status" value="1"/>
</dbReference>
<dbReference type="InterPro" id="IPR039425">
    <property type="entry name" value="RNA_pol_sigma-70-like"/>
</dbReference>
<dbReference type="GO" id="GO:0003677">
    <property type="term" value="F:DNA binding"/>
    <property type="evidence" value="ECO:0007669"/>
    <property type="project" value="InterPro"/>
</dbReference>
<dbReference type="InterPro" id="IPR007627">
    <property type="entry name" value="RNA_pol_sigma70_r2"/>
</dbReference>
<keyword evidence="4" id="KW-0804">Transcription</keyword>
<dbReference type="InterPro" id="IPR036388">
    <property type="entry name" value="WH-like_DNA-bd_sf"/>
</dbReference>
<dbReference type="Gene3D" id="1.10.10.10">
    <property type="entry name" value="Winged helix-like DNA-binding domain superfamily/Winged helix DNA-binding domain"/>
    <property type="match status" value="1"/>
</dbReference>
<comment type="caution">
    <text evidence="7">The sequence shown here is derived from an EMBL/GenBank/DDBJ whole genome shotgun (WGS) entry which is preliminary data.</text>
</comment>
<dbReference type="NCBIfam" id="TIGR02937">
    <property type="entry name" value="sigma70-ECF"/>
    <property type="match status" value="1"/>
</dbReference>
<reference evidence="7 8" key="1">
    <citation type="submission" date="2018-03" db="EMBL/GenBank/DDBJ databases">
        <title>Genomic Encyclopedia of Archaeal and Bacterial Type Strains, Phase II (KMG-II): from individual species to whole genera.</title>
        <authorList>
            <person name="Goeker M."/>
        </authorList>
    </citation>
    <scope>NUCLEOTIDE SEQUENCE [LARGE SCALE GENOMIC DNA]</scope>
    <source>
        <strain evidence="7 8">DSM 25027</strain>
    </source>
</reference>
<accession>A0A2T0MFG7</accession>
<organism evidence="7 8">
    <name type="scientific">Flagellimonas meridianipacifica</name>
    <dbReference type="NCBI Taxonomy" id="1080225"/>
    <lineage>
        <taxon>Bacteria</taxon>
        <taxon>Pseudomonadati</taxon>
        <taxon>Bacteroidota</taxon>
        <taxon>Flavobacteriia</taxon>
        <taxon>Flavobacteriales</taxon>
        <taxon>Flavobacteriaceae</taxon>
        <taxon>Flagellimonas</taxon>
    </lineage>
</organism>
<dbReference type="AlphaFoldDB" id="A0A2T0MFG7"/>
<dbReference type="InterPro" id="IPR013324">
    <property type="entry name" value="RNA_pol_sigma_r3/r4-like"/>
</dbReference>
<dbReference type="EMBL" id="PVYX01000001">
    <property type="protein sequence ID" value="PRX56304.1"/>
    <property type="molecule type" value="Genomic_DNA"/>
</dbReference>
<evidence type="ECO:0000259" key="6">
    <source>
        <dbReference type="Pfam" id="PF08281"/>
    </source>
</evidence>
<dbReference type="GO" id="GO:0016987">
    <property type="term" value="F:sigma factor activity"/>
    <property type="evidence" value="ECO:0007669"/>
    <property type="project" value="UniProtKB-KW"/>
</dbReference>
<proteinExistence type="inferred from homology"/>
<name>A0A2T0MFG7_9FLAO</name>
<keyword evidence="3" id="KW-0731">Sigma factor</keyword>
<evidence type="ECO:0000313" key="7">
    <source>
        <dbReference type="EMBL" id="PRX56304.1"/>
    </source>
</evidence>
<feature type="domain" description="RNA polymerase sigma-70 region 2" evidence="5">
    <location>
        <begin position="6"/>
        <end position="69"/>
    </location>
</feature>
<protein>
    <submittedName>
        <fullName evidence="7">RNA polymerase sigma-70 factor (ECF subfamily)</fullName>
    </submittedName>
</protein>
<dbReference type="SUPFAM" id="SSF88946">
    <property type="entry name" value="Sigma2 domain of RNA polymerase sigma factors"/>
    <property type="match status" value="1"/>
</dbReference>
<evidence type="ECO:0000256" key="4">
    <source>
        <dbReference type="ARBA" id="ARBA00023163"/>
    </source>
</evidence>
<dbReference type="InterPro" id="IPR014284">
    <property type="entry name" value="RNA_pol_sigma-70_dom"/>
</dbReference>
<dbReference type="InterPro" id="IPR013325">
    <property type="entry name" value="RNA_pol_sigma_r2"/>
</dbReference>
<keyword evidence="8" id="KW-1185">Reference proteome</keyword>
<dbReference type="InterPro" id="IPR013249">
    <property type="entry name" value="RNA_pol_sigma70_r4_t2"/>
</dbReference>
<evidence type="ECO:0000256" key="3">
    <source>
        <dbReference type="ARBA" id="ARBA00023082"/>
    </source>
</evidence>
<keyword evidence="2" id="KW-0805">Transcription regulation</keyword>